<feature type="compositionally biased region" description="Low complexity" evidence="1">
    <location>
        <begin position="388"/>
        <end position="401"/>
    </location>
</feature>
<proteinExistence type="predicted"/>
<accession>A0A8E2AQF7</accession>
<dbReference type="AlphaFoldDB" id="A0A8E2AQF7"/>
<evidence type="ECO:0000256" key="1">
    <source>
        <dbReference type="SAM" id="MobiDB-lite"/>
    </source>
</evidence>
<gene>
    <name evidence="2" type="ORF">OBBRIDRAFT_41632</name>
</gene>
<dbReference type="EMBL" id="KV722436">
    <property type="protein sequence ID" value="OCH89043.1"/>
    <property type="molecule type" value="Genomic_DNA"/>
</dbReference>
<feature type="compositionally biased region" description="Polar residues" evidence="1">
    <location>
        <begin position="170"/>
        <end position="190"/>
    </location>
</feature>
<evidence type="ECO:0000313" key="2">
    <source>
        <dbReference type="EMBL" id="OCH89043.1"/>
    </source>
</evidence>
<feature type="compositionally biased region" description="Low complexity" evidence="1">
    <location>
        <begin position="323"/>
        <end position="339"/>
    </location>
</feature>
<feature type="region of interest" description="Disordered" evidence="1">
    <location>
        <begin position="1"/>
        <end position="148"/>
    </location>
</feature>
<feature type="region of interest" description="Disordered" evidence="1">
    <location>
        <begin position="170"/>
        <end position="339"/>
    </location>
</feature>
<reference evidence="2 3" key="1">
    <citation type="submission" date="2016-07" db="EMBL/GenBank/DDBJ databases">
        <title>Draft genome of the white-rot fungus Obba rivulosa 3A-2.</title>
        <authorList>
            <consortium name="DOE Joint Genome Institute"/>
            <person name="Miettinen O."/>
            <person name="Riley R."/>
            <person name="Acob R."/>
            <person name="Barry K."/>
            <person name="Cullen D."/>
            <person name="De Vries R."/>
            <person name="Hainaut M."/>
            <person name="Hatakka A."/>
            <person name="Henrissat B."/>
            <person name="Hilden K."/>
            <person name="Kuo R."/>
            <person name="Labutti K."/>
            <person name="Lipzen A."/>
            <person name="Makela M.R."/>
            <person name="Sandor L."/>
            <person name="Spatafora J.W."/>
            <person name="Grigoriev I.V."/>
            <person name="Hibbett D.S."/>
        </authorList>
    </citation>
    <scope>NUCLEOTIDE SEQUENCE [LARGE SCALE GENOMIC DNA]</scope>
    <source>
        <strain evidence="2 3">3A-2</strain>
    </source>
</reference>
<feature type="compositionally biased region" description="Low complexity" evidence="1">
    <location>
        <begin position="42"/>
        <end position="78"/>
    </location>
</feature>
<protein>
    <submittedName>
        <fullName evidence="2">Uncharacterized protein</fullName>
    </submittedName>
</protein>
<dbReference type="OrthoDB" id="3067719at2759"/>
<organism evidence="2 3">
    <name type="scientific">Obba rivulosa</name>
    <dbReference type="NCBI Taxonomy" id="1052685"/>
    <lineage>
        <taxon>Eukaryota</taxon>
        <taxon>Fungi</taxon>
        <taxon>Dikarya</taxon>
        <taxon>Basidiomycota</taxon>
        <taxon>Agaricomycotina</taxon>
        <taxon>Agaricomycetes</taxon>
        <taxon>Polyporales</taxon>
        <taxon>Gelatoporiaceae</taxon>
        <taxon>Obba</taxon>
    </lineage>
</organism>
<keyword evidence="3" id="KW-1185">Reference proteome</keyword>
<dbReference type="Proteomes" id="UP000250043">
    <property type="component" value="Unassembled WGS sequence"/>
</dbReference>
<feature type="compositionally biased region" description="Pro residues" evidence="1">
    <location>
        <begin position="402"/>
        <end position="411"/>
    </location>
</feature>
<feature type="region of interest" description="Disordered" evidence="1">
    <location>
        <begin position="363"/>
        <end position="414"/>
    </location>
</feature>
<feature type="compositionally biased region" description="Basic and acidic residues" evidence="1">
    <location>
        <begin position="302"/>
        <end position="319"/>
    </location>
</feature>
<feature type="region of interest" description="Disordered" evidence="1">
    <location>
        <begin position="464"/>
        <end position="488"/>
    </location>
</feature>
<evidence type="ECO:0000313" key="3">
    <source>
        <dbReference type="Proteomes" id="UP000250043"/>
    </source>
</evidence>
<sequence>MSMHVHAPIPVSSRSAPPMTNAAPSTSIDTPGVRARSRSRARQPSSSFSQPNSPLPTSSQLPSPLSIPALPAAHSSVRPPMPRPPSRSERLLRDTLRRAEEHDRMIHNPPPLPTPTSTPNSPSRPSRRLRRHTASSASTEVSNDDECDCDDVFVSETDDMRAWLWRTRSGTSASMPAPSVSSTQTYNLPSPRQKPALFRNNSVGSVDASARTVVPGSPPTAYATPGTSPARAQLQRSVHSSPAVRHASRAHSRSHSGTFGGNGHASPTSPPRTSLDGERPQLTPHEAVLRSRLEGVLRSAKSAKEQERRAQSGERRGAGGRESGSASGSGNSMASSRNMSSEGELFLAVQGLAHADSGLTSLKSSHATSKHAKARATASPSLQLQRAPLGSPSSASASSSPLTPPPTPPSPFDARTAAALCRAMDGYVSFANVEGLGVPAGAEEDDEEESKARGRWWNWLTIAGKRRHEDSGSSGNGRSESSSSVASR</sequence>
<feature type="compositionally biased region" description="Basic and acidic residues" evidence="1">
    <location>
        <begin position="86"/>
        <end position="106"/>
    </location>
</feature>
<name>A0A8E2AQF7_9APHY</name>
<feature type="compositionally biased region" description="Low complexity" evidence="1">
    <location>
        <begin position="472"/>
        <end position="488"/>
    </location>
</feature>